<protein>
    <recommendedName>
        <fullName evidence="4">Porin</fullName>
    </recommendedName>
</protein>
<sequence length="77" mass="7728">MTEFVIVVAALASLATAGPVTPGTPSVIPDRTPTVGFRTYPGAAACEAAAAQLTARPGTRLVCLPVEAQLGELASAY</sequence>
<dbReference type="AlphaFoldDB" id="A0A9X1IB57"/>
<evidence type="ECO:0008006" key="4">
    <source>
        <dbReference type="Google" id="ProtNLM"/>
    </source>
</evidence>
<dbReference type="Proteomes" id="UP001139311">
    <property type="component" value="Unassembled WGS sequence"/>
</dbReference>
<evidence type="ECO:0000256" key="1">
    <source>
        <dbReference type="SAM" id="SignalP"/>
    </source>
</evidence>
<evidence type="ECO:0000313" key="2">
    <source>
        <dbReference type="EMBL" id="MCB4820518.1"/>
    </source>
</evidence>
<accession>A0A9X1IB57</accession>
<reference evidence="2" key="1">
    <citation type="submission" date="2021-10" db="EMBL/GenBank/DDBJ databases">
        <title>Roseicella aerolatum sp. nov., isolated from aerosols of e-waste dismantling site.</title>
        <authorList>
            <person name="Qin T."/>
        </authorList>
    </citation>
    <scope>NUCLEOTIDE SEQUENCE</scope>
    <source>
        <strain evidence="2">GB24</strain>
    </source>
</reference>
<dbReference type="EMBL" id="JAJAQI010000002">
    <property type="protein sequence ID" value="MCB4820518.1"/>
    <property type="molecule type" value="Genomic_DNA"/>
</dbReference>
<feature type="chain" id="PRO_5040965418" description="Porin" evidence="1">
    <location>
        <begin position="18"/>
        <end position="77"/>
    </location>
</feature>
<proteinExistence type="predicted"/>
<dbReference type="RefSeq" id="WP_226603838.1">
    <property type="nucleotide sequence ID" value="NZ_JAJAQI010000002.1"/>
</dbReference>
<feature type="signal peptide" evidence="1">
    <location>
        <begin position="1"/>
        <end position="17"/>
    </location>
</feature>
<evidence type="ECO:0000313" key="3">
    <source>
        <dbReference type="Proteomes" id="UP001139311"/>
    </source>
</evidence>
<organism evidence="2 3">
    <name type="scientific">Roseicella aerolata</name>
    <dbReference type="NCBI Taxonomy" id="2883479"/>
    <lineage>
        <taxon>Bacteria</taxon>
        <taxon>Pseudomonadati</taxon>
        <taxon>Pseudomonadota</taxon>
        <taxon>Alphaproteobacteria</taxon>
        <taxon>Acetobacterales</taxon>
        <taxon>Roseomonadaceae</taxon>
        <taxon>Roseicella</taxon>
    </lineage>
</organism>
<keyword evidence="1" id="KW-0732">Signal</keyword>
<keyword evidence="3" id="KW-1185">Reference proteome</keyword>
<gene>
    <name evidence="2" type="ORF">LHA35_02070</name>
</gene>
<name>A0A9X1IB57_9PROT</name>
<comment type="caution">
    <text evidence="2">The sequence shown here is derived from an EMBL/GenBank/DDBJ whole genome shotgun (WGS) entry which is preliminary data.</text>
</comment>